<evidence type="ECO:0000256" key="2">
    <source>
        <dbReference type="SAM" id="Phobius"/>
    </source>
</evidence>
<proteinExistence type="predicted"/>
<accession>A0A9X2HPF7</accession>
<keyword evidence="2" id="KW-1133">Transmembrane helix</keyword>
<dbReference type="EMBL" id="JAMLDY010000007">
    <property type="protein sequence ID" value="MCP3734738.1"/>
    <property type="molecule type" value="Genomic_DNA"/>
</dbReference>
<evidence type="ECO:0000313" key="4">
    <source>
        <dbReference type="Proteomes" id="UP001139486"/>
    </source>
</evidence>
<keyword evidence="2" id="KW-0812">Transmembrane</keyword>
<sequence length="699" mass="74530">MSADPRVASWTRPTRVAAWRDDLALGVPAALVLAALGWRFAGAGLAAALLAIGLAATAGIAGARARRFDRRWLIAALDASRRDLEDSSDLLFADPAALTPLQRLQRDRISRRVAGEAIPSLAAPRPRGMLAGIALAALVCIAAILLWPRPATVALAPVAEGLRAIPGVPRLVGQALEVVPPAYTGLPPRTLATLDARVPAGAQLRWTLRFAPDPAAARLAGVGQPAIPLARDGAWHAAYRADRSLLYRVVPTGAARAGVPPLHRIDVIADRPPQVRVETPREGVTILVPSQRGATLAFVATDDYGVRASARLRIVVAQGEGENVRFAERTLSLAGSGSPRARRFAARLDFAALGFVEPGDVVAQLIVADTRTPDAQEVRGPSVILRRPPANAAEGSGLEAMGRRVMPAYFRSQRQIIIDTEALLAERPRPPADRFLARADAIGADQRLLRMRYGQFMGEETSGASVAMPTNDEEEPAPSASPAAADHDHDAPAAFGAAEDVVAEYGHTHDEAEAATLLDPGTRATLRRALDAMWRSETALRQGEPRKALPHAYTALRFIKQVQQATRIFLARTGTDLPAIDMTRRMTGVRGEMGPRSLPSAAADPVDPIPAAIWRALDTPRRGQALDALSRWLRTGAARVPDPLALAGAIDTLRRRPDCVSCRAALRAALWPALPRPTPGLARRDGGDAVGRRYLDALP</sequence>
<dbReference type="RefSeq" id="WP_254288745.1">
    <property type="nucleotide sequence ID" value="NZ_JAMLDY010000007.1"/>
</dbReference>
<evidence type="ECO:0000256" key="1">
    <source>
        <dbReference type="SAM" id="MobiDB-lite"/>
    </source>
</evidence>
<dbReference type="AlphaFoldDB" id="A0A9X2HPF7"/>
<keyword evidence="4" id="KW-1185">Reference proteome</keyword>
<gene>
    <name evidence="3" type="ORF">M9979_07635</name>
</gene>
<evidence type="ECO:0000313" key="3">
    <source>
        <dbReference type="EMBL" id="MCP3734738.1"/>
    </source>
</evidence>
<feature type="transmembrane region" description="Helical" evidence="2">
    <location>
        <begin position="44"/>
        <end position="63"/>
    </location>
</feature>
<reference evidence="3" key="1">
    <citation type="submission" date="2022-05" db="EMBL/GenBank/DDBJ databases">
        <title>Sphingomonas sp. strain RP10 Genome sequencing and assembly.</title>
        <authorList>
            <person name="Kim I."/>
        </authorList>
    </citation>
    <scope>NUCLEOTIDE SEQUENCE</scope>
    <source>
        <strain evidence="3">RP10</strain>
    </source>
</reference>
<name>A0A9X2HPF7_9SPHN</name>
<protein>
    <submittedName>
        <fullName evidence="3">DUF4175 domain-containing protein</fullName>
    </submittedName>
</protein>
<feature type="transmembrane region" description="Helical" evidence="2">
    <location>
        <begin position="128"/>
        <end position="147"/>
    </location>
</feature>
<feature type="region of interest" description="Disordered" evidence="1">
    <location>
        <begin position="461"/>
        <end position="489"/>
    </location>
</feature>
<organism evidence="3 4">
    <name type="scientific">Sphingomonas liriopis</name>
    <dbReference type="NCBI Taxonomy" id="2949094"/>
    <lineage>
        <taxon>Bacteria</taxon>
        <taxon>Pseudomonadati</taxon>
        <taxon>Pseudomonadota</taxon>
        <taxon>Alphaproteobacteria</taxon>
        <taxon>Sphingomonadales</taxon>
        <taxon>Sphingomonadaceae</taxon>
        <taxon>Sphingomonas</taxon>
    </lineage>
</organism>
<dbReference type="Proteomes" id="UP001139486">
    <property type="component" value="Unassembled WGS sequence"/>
</dbReference>
<comment type="caution">
    <text evidence="3">The sequence shown here is derived from an EMBL/GenBank/DDBJ whole genome shotgun (WGS) entry which is preliminary data.</text>
</comment>
<keyword evidence="2" id="KW-0472">Membrane</keyword>